<dbReference type="SUPFAM" id="SSF90123">
    <property type="entry name" value="ABC transporter transmembrane region"/>
    <property type="match status" value="1"/>
</dbReference>
<evidence type="ECO:0000256" key="7">
    <source>
        <dbReference type="SAM" id="Phobius"/>
    </source>
</evidence>
<keyword evidence="2 7" id="KW-0812">Transmembrane</keyword>
<keyword evidence="3" id="KW-0547">Nucleotide-binding</keyword>
<evidence type="ECO:0000256" key="2">
    <source>
        <dbReference type="ARBA" id="ARBA00022692"/>
    </source>
</evidence>
<dbReference type="InterPro" id="IPR003593">
    <property type="entry name" value="AAA+_ATPase"/>
</dbReference>
<evidence type="ECO:0000256" key="5">
    <source>
        <dbReference type="ARBA" id="ARBA00022989"/>
    </source>
</evidence>
<feature type="transmembrane region" description="Helical" evidence="7">
    <location>
        <begin position="138"/>
        <end position="156"/>
    </location>
</feature>
<dbReference type="GO" id="GO:0015833">
    <property type="term" value="P:peptide transport"/>
    <property type="evidence" value="ECO:0007669"/>
    <property type="project" value="InterPro"/>
</dbReference>
<dbReference type="InterPro" id="IPR005898">
    <property type="entry name" value="Cyc_pep_transpt_SyrD/YojI"/>
</dbReference>
<dbReference type="AlphaFoldDB" id="A0A6J4KG42"/>
<dbReference type="Gene3D" id="1.20.1560.10">
    <property type="entry name" value="ABC transporter type 1, transmembrane domain"/>
    <property type="match status" value="1"/>
</dbReference>
<evidence type="ECO:0000313" key="9">
    <source>
        <dbReference type="EMBL" id="CAA9304025.1"/>
    </source>
</evidence>
<dbReference type="SMART" id="SM00382">
    <property type="entry name" value="AAA"/>
    <property type="match status" value="1"/>
</dbReference>
<comment type="subcellular location">
    <subcellularLocation>
        <location evidence="1">Cell membrane</location>
        <topology evidence="1">Multi-pass membrane protein</topology>
    </subcellularLocation>
</comment>
<dbReference type="GO" id="GO:0034040">
    <property type="term" value="F:ATPase-coupled lipid transmembrane transporter activity"/>
    <property type="evidence" value="ECO:0007669"/>
    <property type="project" value="TreeGrafter"/>
</dbReference>
<dbReference type="Pfam" id="PF00005">
    <property type="entry name" value="ABC_tran"/>
    <property type="match status" value="1"/>
</dbReference>
<dbReference type="InterPro" id="IPR003439">
    <property type="entry name" value="ABC_transporter-like_ATP-bd"/>
</dbReference>
<proteinExistence type="predicted"/>
<evidence type="ECO:0000256" key="4">
    <source>
        <dbReference type="ARBA" id="ARBA00022840"/>
    </source>
</evidence>
<protein>
    <submittedName>
        <fullName evidence="9">ABC-type siderophore export system, fused ATPase and permease components</fullName>
    </submittedName>
</protein>
<dbReference type="PANTHER" id="PTHR24221">
    <property type="entry name" value="ATP-BINDING CASSETTE SUB-FAMILY B"/>
    <property type="match status" value="1"/>
</dbReference>
<organism evidence="9">
    <name type="scientific">uncultured Leptolyngbya sp</name>
    <dbReference type="NCBI Taxonomy" id="332963"/>
    <lineage>
        <taxon>Bacteria</taxon>
        <taxon>Bacillati</taxon>
        <taxon>Cyanobacteriota</taxon>
        <taxon>Cyanophyceae</taxon>
        <taxon>Leptolyngbyales</taxon>
        <taxon>Leptolyngbyaceae</taxon>
        <taxon>Leptolyngbya group</taxon>
        <taxon>Leptolyngbya</taxon>
        <taxon>environmental samples</taxon>
    </lineage>
</organism>
<dbReference type="Pfam" id="PF00664">
    <property type="entry name" value="ABC_membrane"/>
    <property type="match status" value="1"/>
</dbReference>
<feature type="transmembrane region" description="Helical" evidence="7">
    <location>
        <begin position="217"/>
        <end position="242"/>
    </location>
</feature>
<dbReference type="GO" id="GO:0005524">
    <property type="term" value="F:ATP binding"/>
    <property type="evidence" value="ECO:0007669"/>
    <property type="project" value="UniProtKB-KW"/>
</dbReference>
<dbReference type="GO" id="GO:0016887">
    <property type="term" value="F:ATP hydrolysis activity"/>
    <property type="evidence" value="ECO:0007669"/>
    <property type="project" value="InterPro"/>
</dbReference>
<dbReference type="GO" id="GO:0140359">
    <property type="term" value="F:ABC-type transporter activity"/>
    <property type="evidence" value="ECO:0007669"/>
    <property type="project" value="InterPro"/>
</dbReference>
<dbReference type="NCBIfam" id="TIGR01194">
    <property type="entry name" value="cyc_pep_trnsptr"/>
    <property type="match status" value="1"/>
</dbReference>
<keyword evidence="4" id="KW-0067">ATP-binding</keyword>
<feature type="transmembrane region" description="Helical" evidence="7">
    <location>
        <begin position="37"/>
        <end position="55"/>
    </location>
</feature>
<feature type="domain" description="ABC transmembrane type-1" evidence="8">
    <location>
        <begin position="1"/>
        <end position="279"/>
    </location>
</feature>
<dbReference type="GO" id="GO:0005886">
    <property type="term" value="C:plasma membrane"/>
    <property type="evidence" value="ECO:0007669"/>
    <property type="project" value="UniProtKB-SubCell"/>
</dbReference>
<accession>A0A6J4KG42</accession>
<reference evidence="9" key="1">
    <citation type="submission" date="2020-02" db="EMBL/GenBank/DDBJ databases">
        <authorList>
            <person name="Meier V. D."/>
        </authorList>
    </citation>
    <scope>NUCLEOTIDE SEQUENCE</scope>
    <source>
        <strain evidence="9">AVDCRST_MAG94</strain>
    </source>
</reference>
<dbReference type="InterPro" id="IPR039421">
    <property type="entry name" value="Type_1_exporter"/>
</dbReference>
<dbReference type="InterPro" id="IPR027417">
    <property type="entry name" value="P-loop_NTPase"/>
</dbReference>
<feature type="transmembrane region" description="Helical" evidence="7">
    <location>
        <begin position="112"/>
        <end position="132"/>
    </location>
</feature>
<evidence type="ECO:0000256" key="3">
    <source>
        <dbReference type="ARBA" id="ARBA00022741"/>
    </source>
</evidence>
<dbReference type="GO" id="GO:1904680">
    <property type="term" value="F:peptide transmembrane transporter activity"/>
    <property type="evidence" value="ECO:0007669"/>
    <property type="project" value="InterPro"/>
</dbReference>
<dbReference type="PROSITE" id="PS50929">
    <property type="entry name" value="ABC_TM1F"/>
    <property type="match status" value="1"/>
</dbReference>
<evidence type="ECO:0000256" key="6">
    <source>
        <dbReference type="ARBA" id="ARBA00023136"/>
    </source>
</evidence>
<name>A0A6J4KG42_9CYAN</name>
<keyword evidence="6 7" id="KW-0472">Membrane</keyword>
<feature type="non-terminal residue" evidence="9">
    <location>
        <position position="450"/>
    </location>
</feature>
<dbReference type="InterPro" id="IPR036640">
    <property type="entry name" value="ABC1_TM_sf"/>
</dbReference>
<keyword evidence="5 7" id="KW-1133">Transmembrane helix</keyword>
<dbReference type="Gene3D" id="3.40.50.300">
    <property type="entry name" value="P-loop containing nucleotide triphosphate hydrolases"/>
    <property type="match status" value="1"/>
</dbReference>
<dbReference type="SUPFAM" id="SSF52540">
    <property type="entry name" value="P-loop containing nucleoside triphosphate hydrolases"/>
    <property type="match status" value="1"/>
</dbReference>
<dbReference type="InterPro" id="IPR011527">
    <property type="entry name" value="ABC1_TM_dom"/>
</dbReference>
<sequence>MVAIAVLTGFLSGGSTASLIALISRSLTQENARSLATFAWVFGGLALVALVTSVISQMMLIQLAQQAVFQLRLSLSRQILASELAHLEKLGAPRLLATLTDDVQAVTDAVRLVPFLCIDLATVAGCLVYISWLSWQVFFLVVGVTIAALSSCGWLLRQGRQLLARARDEQDHLFQHFRTVTEGTKELKLHYWRRQAFLQEDLQPTAAAFRHYSVRGLMMFAITASWGKLIFFFAVGFVLFALPKIMTLNPQTISGYVLTFTYLMLPMDRLVSQLPTISRAGIALGKIEALGLSLEARSEVPAVPEPPNQNWQTLTLKGVAYTYQTDQDDACFVLGPIDLTLQRGEIIFIVGGNGSGKSTLAKLITGLYRPESGEIYLDGQVIDAERQEWYRQHFAVVFADFYLFDRLLGLDQDDLDAQAQLYWQRLRLDRKVKVVNGKLSTTALSQGQRK</sequence>
<gene>
    <name evidence="9" type="ORF">AVDCRST_MAG94-559</name>
</gene>
<evidence type="ECO:0000259" key="8">
    <source>
        <dbReference type="PROSITE" id="PS50929"/>
    </source>
</evidence>
<evidence type="ECO:0000256" key="1">
    <source>
        <dbReference type="ARBA" id="ARBA00004651"/>
    </source>
</evidence>
<dbReference type="EMBL" id="CADCTY010000186">
    <property type="protein sequence ID" value="CAA9304025.1"/>
    <property type="molecule type" value="Genomic_DNA"/>
</dbReference>
<dbReference type="PANTHER" id="PTHR24221:SF654">
    <property type="entry name" value="ATP-BINDING CASSETTE SUB-FAMILY B MEMBER 6"/>
    <property type="match status" value="1"/>
</dbReference>